<dbReference type="PANTHER" id="PTHR36837">
    <property type="entry name" value="POLY(3-HYDROXYALKANOATE) POLYMERASE SUBUNIT PHAC"/>
    <property type="match status" value="1"/>
</dbReference>
<keyword evidence="3" id="KW-0808">Transferase</keyword>
<dbReference type="SUPFAM" id="SSF53474">
    <property type="entry name" value="alpha/beta-Hydrolases"/>
    <property type="match status" value="1"/>
</dbReference>
<name>A0AA48RDR0_9ZZZZ</name>
<comment type="subcellular location">
    <subcellularLocation>
        <location evidence="1">Cytoplasm</location>
    </subcellularLocation>
</comment>
<dbReference type="GO" id="GO:0042619">
    <property type="term" value="P:poly-hydroxybutyrate biosynthetic process"/>
    <property type="evidence" value="ECO:0007669"/>
    <property type="project" value="InterPro"/>
</dbReference>
<dbReference type="GO" id="GO:0005737">
    <property type="term" value="C:cytoplasm"/>
    <property type="evidence" value="ECO:0007669"/>
    <property type="project" value="UniProtKB-SubCell"/>
</dbReference>
<dbReference type="Pfam" id="PF07167">
    <property type="entry name" value="PhaC_N"/>
    <property type="match status" value="1"/>
</dbReference>
<dbReference type="InterPro" id="IPR029058">
    <property type="entry name" value="AB_hydrolase_fold"/>
</dbReference>
<gene>
    <name evidence="7" type="primary">phbC/phaC</name>
    <name evidence="7" type="ORF">AMST5_02580</name>
</gene>
<protein>
    <submittedName>
        <fullName evidence="7">Polyhydroxyalkanoate synthase</fullName>
    </submittedName>
</protein>
<evidence type="ECO:0000259" key="6">
    <source>
        <dbReference type="Pfam" id="PF07167"/>
    </source>
</evidence>
<feature type="domain" description="Poly-beta-hydroxybutyrate polymerase N-terminal" evidence="6">
    <location>
        <begin position="102"/>
        <end position="274"/>
    </location>
</feature>
<dbReference type="InterPro" id="IPR051321">
    <property type="entry name" value="PHA/PHB_synthase"/>
</dbReference>
<evidence type="ECO:0000256" key="4">
    <source>
        <dbReference type="ARBA" id="ARBA00023315"/>
    </source>
</evidence>
<dbReference type="EMBL" id="OY288114">
    <property type="protein sequence ID" value="CAJ0874218.1"/>
    <property type="molecule type" value="Genomic_DNA"/>
</dbReference>
<dbReference type="PANTHER" id="PTHR36837:SF5">
    <property type="entry name" value="POLY-3-HYDROXYBUTYRATE SYNTHASE"/>
    <property type="match status" value="1"/>
</dbReference>
<evidence type="ECO:0000259" key="5">
    <source>
        <dbReference type="Pfam" id="PF00561"/>
    </source>
</evidence>
<dbReference type="InterPro" id="IPR010941">
    <property type="entry name" value="PhaC_N"/>
</dbReference>
<proteinExistence type="predicted"/>
<evidence type="ECO:0000256" key="2">
    <source>
        <dbReference type="ARBA" id="ARBA00022490"/>
    </source>
</evidence>
<dbReference type="Pfam" id="PF00561">
    <property type="entry name" value="Abhydrolase_1"/>
    <property type="match status" value="1"/>
</dbReference>
<dbReference type="Gene3D" id="3.40.50.1820">
    <property type="entry name" value="alpha/beta hydrolase"/>
    <property type="match status" value="1"/>
</dbReference>
<dbReference type="NCBIfam" id="TIGR01838">
    <property type="entry name" value="PHA_synth_I"/>
    <property type="match status" value="1"/>
</dbReference>
<dbReference type="InterPro" id="IPR010963">
    <property type="entry name" value="PHA_synth_I"/>
</dbReference>
<evidence type="ECO:0000313" key="7">
    <source>
        <dbReference type="EMBL" id="CAJ0874218.1"/>
    </source>
</evidence>
<evidence type="ECO:0000256" key="3">
    <source>
        <dbReference type="ARBA" id="ARBA00022679"/>
    </source>
</evidence>
<organism evidence="7">
    <name type="scientific">freshwater sediment metagenome</name>
    <dbReference type="NCBI Taxonomy" id="556182"/>
    <lineage>
        <taxon>unclassified sequences</taxon>
        <taxon>metagenomes</taxon>
        <taxon>ecological metagenomes</taxon>
    </lineage>
</organism>
<dbReference type="AlphaFoldDB" id="A0AA48RDR0"/>
<reference evidence="7" key="1">
    <citation type="submission" date="2023-07" db="EMBL/GenBank/DDBJ databases">
        <authorList>
            <person name="Pelsma A.J. K."/>
        </authorList>
    </citation>
    <scope>NUCLEOTIDE SEQUENCE</scope>
</reference>
<sequence>MAQNPTQIWDAAALAAQLGKIAEQSQRLIQDFLVNRPDIAHLGMGDITTLGGPFLELTTKLMADPGAVARTQIDLFNESLRLWQTTAERLMGHGAATKQPPDDKRFKYPAWTESVVFNFIKESYLIFAKSILATVRGVEGLDPATARKVDFYTRQFVDALSPSNFLATNPEVLAATLETGGQNLLRGLENLLGDLQRGKGRLSITMTDMEAFHLGENIAATPGKVVFQNELMQLIQYTPTTPDVRRRPLLIVPPWINKFYVLDLQPKNSFIKWAVDQSHTVFVISWVNPDEKLAQKSFEDYMQEGPLAALDAIERATGERSVNAAGYCLGGTLLASTLAYMTARGDKRIASATYLVTLVDFAEAGDMAVFIDKEQLASLDERMKQRGYLEAHDMAMSFNMLRSNDMIWSYVVRNYFLGKEHVPFDLLYWNADATRMPAAMHSFYLRNMYHMNLLAKPGSLRLSGVPIDLTQITTPTFILSAREDHIAPWKSTYAATRLYKGPIKFVLSASGHMAGVINAPGGKYGHWTNDDLPATPDEWFSGAAARQGSWWPIWDEWVTGFASGRIPARQPGAGRLPVIEDAPGSYARMRSDA</sequence>
<evidence type="ECO:0000256" key="1">
    <source>
        <dbReference type="ARBA" id="ARBA00004496"/>
    </source>
</evidence>
<dbReference type="InterPro" id="IPR000073">
    <property type="entry name" value="AB_hydrolase_1"/>
</dbReference>
<accession>A0AA48RDR0</accession>
<keyword evidence="4" id="KW-0012">Acyltransferase</keyword>
<feature type="domain" description="AB hydrolase-1" evidence="5">
    <location>
        <begin position="278"/>
        <end position="514"/>
    </location>
</feature>
<dbReference type="GO" id="GO:0016746">
    <property type="term" value="F:acyltransferase activity"/>
    <property type="evidence" value="ECO:0007669"/>
    <property type="project" value="UniProtKB-KW"/>
</dbReference>
<keyword evidence="2" id="KW-0963">Cytoplasm</keyword>